<dbReference type="HOGENOM" id="CLU_225877_0_0_2"/>
<dbReference type="RefSeq" id="WP_013645529.1">
    <property type="nucleotide sequence ID" value="NC_015216.1"/>
</dbReference>
<reference evidence="10" key="1">
    <citation type="submission" date="2011-02" db="EMBL/GenBank/DDBJ databases">
        <title>Complete sequence of Methanobacterium sp. AL-21.</title>
        <authorList>
            <consortium name="US DOE Joint Genome Institute"/>
            <person name="Lucas S."/>
            <person name="Copeland A."/>
            <person name="Lapidus A."/>
            <person name="Cheng J.-F."/>
            <person name="Goodwin L."/>
            <person name="Pitluck S."/>
            <person name="Chertkov O."/>
            <person name="Detter J.C."/>
            <person name="Han C."/>
            <person name="Tapia R."/>
            <person name="Land M."/>
            <person name="Hauser L."/>
            <person name="Kyrpides N."/>
            <person name="Ivanova N."/>
            <person name="Mikhailova N."/>
            <person name="Pagani I."/>
            <person name="Cadillo-Quiroz H."/>
            <person name="Imachi H."/>
            <person name="Zinder S."/>
            <person name="Liu W."/>
            <person name="Woyke T."/>
        </authorList>
    </citation>
    <scope>NUCLEOTIDE SEQUENCE [LARGE SCALE GENOMIC DNA]</scope>
    <source>
        <strain evidence="10">AL-21</strain>
    </source>
</reference>
<dbReference type="Pfam" id="PF18911">
    <property type="entry name" value="PKD_4"/>
    <property type="match status" value="9"/>
</dbReference>
<evidence type="ECO:0000256" key="6">
    <source>
        <dbReference type="ARBA" id="ARBA00023136"/>
    </source>
</evidence>
<sequence length="2864" mass="303452">MFRNREKLILLMVFALFFCISGAGAVSAADAPVTNFTSNATHGSAPLTVQFNDNSTNNPTSWNWDFGDSGTSTDQNPTHSYTKSGSYNVTLIATNDAGSSTLTQTSYITIATPSVTNSLDGGTYTKTQTTTLTTNDPNNSIYYANDTTDPRTSTTKIAYNGQISIDKTTTLRYAAQDAAGNWSPLYTVNYVIGNGTATDTKGQSIYQGPKSNTVIWTTGNNGTSFSSPVIGSDGTIYVPSFSTQTLIAYYPNGTQKWQFYMPSTGGFSTTASAVIGTDGTIYIGSQNYVLYALNPNGTQKWNFTAPNAIYGQVSIGADGTVYMGCYDRRLYALDSNGSVKWTYRAEGVLNGPPAIGNDGTLYFGCMDGKIYALNPDGTQKWNYTTGGYIGSFTGPTIGSDGTVYVGSSDHNLYALTPNGELKWSFNTGSYISNSVAIANDGTIYLGADDNNVYALDPYGSIKWIYTTGSHIASYGSLCIGSDGTIYFGDYDNKVYALNPDGTLKWNYTTGGIIYGTPAVSADGTLYVRSNDGKLYAFKDTAPVTDFTATPVAGVSPLTVHFNDISKYNPTSWLWDFGDGTTSTLQNPTHTYTTAGNYSVNLTSSNYMGSSSLLNYNLIAVHNYPPPATNFTVDKTWGVGNLTAHFTDTSVGDSITSWLWNFGDGNTSTLQNPTHNYTGAGNYTVSLTATNSEGGITLTKNNYVQVVSNIISTYQNIYILMSNKNGTLYADGGPNNTYYFVSGGNNQLHITNNPSTINGQSTTTSSQSGAFYITTTGGRGFNDDMILLVAVKGPISDDFAVNIVSNGYVWNATGSAPASYNYVNGALNETFTKADFLYGPQVLRPASSNMMAIYSGQNTTDPSTAMYLMFIDLKVGDISKSLNATAINGGAATVQYTFTGLETQASFDAYSWASGYHLKWSNDATSGYNVQGIPKPVPGFITDVTNGNAPLSVQFNDQSTGNITSYAWDFNNDGVIDSTVQNPSWTYTKPGTYTVTEIVTGPGGSKTLIKNDLITVNWTVPVANFTVNTTKGAAPQTVKFTDTSSNNPTSWLWDFGDGTKSTEENPTHTYSAVGNYTVTLLVTNAAGNSTLTQNSYINVFNGTAPSVNATPDQGIYNQDQNVSLGSDQPDAVIYYTTDGSDPTDSNNTNRVPYSNPIPIQNTTVLNFAAVNTGGIWSSRYKKTYVIDKSIPFVTISPLGGLYTTYQTVTLTGGDGDTETKVYYTTDGTDPKTSGTSNIYTGPISIGSTTTLRYIAVDGASNWSPEYTQTYDLESPVANFTTNTTKGTASLNVQFNDTSSNNPTSWLWNFGDGITSTEQNPTHTYTKSGIYNVTLTATNEIGNSILTKNNLITVLLNDVYVSTTGSDTTGDGTNTNPFATIQKSLNFVTNGGTIHLQSGSYRTNGVPITATSNVTFMGEDPNNTSINATTSGRIFVVSSGVTLTIKNLTLTNATSDTGGAIYCNNSTSILNVTNCNFLANNANNGAAIYNMGTITLNNCSFSGNTGSSSGVGLYNTGRANVNNCIFTSNKVNAYGTVYNTGNLTLNGCSFINNTVSGGGALYNTGNSTVTGCSIVNNTASTGGAIYNSGSASNLTVHFSSFVNNHITGSGMIYRSSGNVNAEYNWWGSNNSPSTQVYGAVDYTNWLYMIQTVNPITIPNGSIGSVTVSFNNACNGTNVTSIDPANGHIQDGTIVTFNSVLGNLNPIIAVTTNGIATTTFTATNTQIKPITATTDNQTVSTYINGIGTTISVVNVTTAKDGTTNLTATLASIDGTSLAGRIVNFTVNGNSYNVTTDSNGVATMNYTPHDLGVFNITASYAGDSTYGDSTKTGYLTVLLNDAYVSPTGNDTSGDGTAANPYATIQNGLNNLISGGTLHITPGTYAGTGNSGLTITKNVKLMGTSPANTVINGQTLNTIFTVNSGLNVTIANLYFTYCRGANGGAIYSSGNLNVNNCVFNANTATTKGGAIYNTGTLTVNNSTFIFNAATSNHGGAIFNQGTLDINNSIFSGNTANMNGGAIFSQGTMNLHFNSFANNRASTGSTIYSSSGNVNAENNWWGTNNSPASQIYGTVDYSNWIYMTITLNPTTVVNGTTGSVTVNFNNIYNGTDVNTINPISGHIPDGTTVNFSSILGTFNPVTSTTINGIATTIFTATNILNGNITATTDSQVVSVLINVIYTAPTANFTADNTNGTAPNTVKFNDKSTGNVTSFNWDFGDGTTSTDANPTHVYSTPGTYTVTLTVTGPGGSSTESFTNYITVNWPAPISNFTADNTNGTAPSTVKFSDLSTGNVTSFNWDFGDGTTSTDANPTHVYSTPGTYTVTLTVIGPGGSSTESFTNYVTVNWPAPVANFTVNSTSGIAPVNVQFTDKSIGNVTIYAWDFNNDGVIDSTLQNPVWTYSAAGTYSVSETVTGPGGSSTETFTNYITIDPDTNAPVVNSNVPSGLYNTKQTVTLNATDNKDPNPKIYYTLNGSTPTNMSTLYTVPIVISKEGTTILRFIAVDMAGNISNLGSNIYTIDTTAPTASANVKTGLYNKTQSVTLTMNEDGNIYYTINGTTPTTTSTKYTGPITISNTTTLKFLAIDLAGNLSSVYSNTYTIDKTAPTANNTIKGGLYNTTKTVKLSMNKAGTIYYTLNGKTPTANSTKYTGQINISSTATLKYIAIDLAGNKSPVYTATYTIDKTAPTAAANINSGIYNTNKTVKLRMNKAGTIYYTLNGKTPTTNSTKYTGPINIKSTSTLKFFAVDLAGNKSPVYTKTYTIDKKVPKPVKTTPAQNTQNVSLTAPITIKFNENIIKGVNFSKIYIKNISTGKIAKSTVTSINGNTITLKMTVSRLSLNNYQVYIPTSAVKDTAGNNNSQYMLNFKTSKY</sequence>
<dbReference type="InterPro" id="IPR011047">
    <property type="entry name" value="Quinoprotein_ADH-like_sf"/>
</dbReference>
<dbReference type="InterPro" id="IPR008964">
    <property type="entry name" value="Invasin/intimin_cell_adhesion"/>
</dbReference>
<dbReference type="NCBIfam" id="TIGR01376">
    <property type="entry name" value="POMP_repeat"/>
    <property type="match status" value="1"/>
</dbReference>
<dbReference type="SUPFAM" id="SSF101898">
    <property type="entry name" value="NHL repeat"/>
    <property type="match status" value="1"/>
</dbReference>
<comment type="subcellular location">
    <subcellularLocation>
        <location evidence="1">Cell envelope</location>
    </subcellularLocation>
    <subcellularLocation>
        <location evidence="2">Cell outer membrane</location>
    </subcellularLocation>
    <subcellularLocation>
        <location evidence="3">Secreted</location>
    </subcellularLocation>
</comment>
<keyword evidence="10" id="KW-1185">Reference proteome</keyword>
<dbReference type="InterPro" id="IPR003368">
    <property type="entry name" value="POMP_repeat"/>
</dbReference>
<dbReference type="GO" id="GO:0005576">
    <property type="term" value="C:extracellular region"/>
    <property type="evidence" value="ECO:0007669"/>
    <property type="project" value="UniProtKB-SubCell"/>
</dbReference>
<name>F0TB32_METLA</name>
<proteinExistence type="predicted"/>
<dbReference type="GeneID" id="68611110"/>
<dbReference type="STRING" id="877455.Metbo_1958"/>
<dbReference type="eggNOG" id="arCOG02555">
    <property type="taxonomic scope" value="Archaea"/>
</dbReference>
<feature type="domain" description="PKD" evidence="8">
    <location>
        <begin position="2178"/>
        <end position="2256"/>
    </location>
</feature>
<dbReference type="InterPro" id="IPR013783">
    <property type="entry name" value="Ig-like_fold"/>
</dbReference>
<dbReference type="InterPro" id="IPR006626">
    <property type="entry name" value="PbH1"/>
</dbReference>
<evidence type="ECO:0000256" key="2">
    <source>
        <dbReference type="ARBA" id="ARBA00004442"/>
    </source>
</evidence>
<keyword evidence="7" id="KW-0998">Cell outer membrane</keyword>
<feature type="domain" description="PKD" evidence="8">
    <location>
        <begin position="2261"/>
        <end position="2339"/>
    </location>
</feature>
<dbReference type="Proteomes" id="UP000007490">
    <property type="component" value="Chromosome"/>
</dbReference>
<evidence type="ECO:0000259" key="8">
    <source>
        <dbReference type="PROSITE" id="PS50093"/>
    </source>
</evidence>
<dbReference type="InterPro" id="IPR035986">
    <property type="entry name" value="PKD_dom_sf"/>
</dbReference>
<reference evidence="9 10" key="2">
    <citation type="journal article" date="2014" name="Int. J. Syst. Evol. Microbiol.">
        <title>Methanobacterium paludis sp. nov. and a novel strain of Methanobacterium lacus isolated from northern peatlands.</title>
        <authorList>
            <person name="Cadillo-Quiroz H."/>
            <person name="Brauer S.L."/>
            <person name="Goodson N."/>
            <person name="Yavitt J.B."/>
            <person name="Zinder S.H."/>
        </authorList>
    </citation>
    <scope>NUCLEOTIDE SEQUENCE [LARGE SCALE GENOMIC DNA]</scope>
    <source>
        <strain evidence="9 10">AL-21</strain>
    </source>
</reference>
<dbReference type="eggNOG" id="arCOG09729">
    <property type="taxonomic scope" value="Archaea"/>
</dbReference>
<dbReference type="SUPFAM" id="SSF51126">
    <property type="entry name" value="Pectin lyase-like"/>
    <property type="match status" value="2"/>
</dbReference>
<feature type="domain" description="PKD" evidence="8">
    <location>
        <begin position="2344"/>
        <end position="2424"/>
    </location>
</feature>
<dbReference type="FunFam" id="2.60.40.10:FF:000270">
    <property type="entry name" value="Cell surface protein"/>
    <property type="match status" value="9"/>
</dbReference>
<feature type="domain" description="PKD" evidence="8">
    <location>
        <begin position="1274"/>
        <end position="1357"/>
    </location>
</feature>
<feature type="domain" description="PKD" evidence="8">
    <location>
        <begin position="935"/>
        <end position="1015"/>
    </location>
</feature>
<evidence type="ECO:0000256" key="7">
    <source>
        <dbReference type="ARBA" id="ARBA00023237"/>
    </source>
</evidence>
<dbReference type="SUPFAM" id="SSF49373">
    <property type="entry name" value="Invasin/intimin cell-adhesion fragments"/>
    <property type="match status" value="1"/>
</dbReference>
<dbReference type="eggNOG" id="arCOG02487">
    <property type="taxonomic scope" value="Archaea"/>
</dbReference>
<dbReference type="eggNOG" id="arCOG02508">
    <property type="taxonomic scope" value="Archaea"/>
</dbReference>
<dbReference type="PANTHER" id="PTHR36842:SF1">
    <property type="entry name" value="PROTEIN TOLB"/>
    <property type="match status" value="1"/>
</dbReference>
<dbReference type="PROSITE" id="PS50093">
    <property type="entry name" value="PKD"/>
    <property type="match status" value="9"/>
</dbReference>
<accession>F0TB32</accession>
<keyword evidence="4" id="KW-0964">Secreted</keyword>
<dbReference type="Gene3D" id="3.30.1910.20">
    <property type="entry name" value="asparaginyl-tRNA synthetase, N-terminal domain"/>
    <property type="match status" value="2"/>
</dbReference>
<dbReference type="SMART" id="SM00089">
    <property type="entry name" value="PKD"/>
    <property type="match status" value="9"/>
</dbReference>
<keyword evidence="5" id="KW-0732">Signal</keyword>
<gene>
    <name evidence="9" type="ordered locus">Metbo_1958</name>
</gene>
<evidence type="ECO:0000313" key="9">
    <source>
        <dbReference type="EMBL" id="ADZ10178.1"/>
    </source>
</evidence>
<dbReference type="Gene3D" id="2.130.10.10">
    <property type="entry name" value="YVTN repeat-like/Quinoprotein amine dehydrogenase"/>
    <property type="match status" value="2"/>
</dbReference>
<dbReference type="InterPro" id="IPR015943">
    <property type="entry name" value="WD40/YVTN_repeat-like_dom_sf"/>
</dbReference>
<dbReference type="SMART" id="SM00564">
    <property type="entry name" value="PQQ"/>
    <property type="match status" value="9"/>
</dbReference>
<dbReference type="eggNOG" id="arCOG02492">
    <property type="taxonomic scope" value="Archaea"/>
</dbReference>
<evidence type="ECO:0000313" key="10">
    <source>
        <dbReference type="Proteomes" id="UP000007490"/>
    </source>
</evidence>
<keyword evidence="6" id="KW-0472">Membrane</keyword>
<organism evidence="9 10">
    <name type="scientific">Methanobacterium lacus (strain AL-21)</name>
    <dbReference type="NCBI Taxonomy" id="877455"/>
    <lineage>
        <taxon>Archaea</taxon>
        <taxon>Methanobacteriati</taxon>
        <taxon>Methanobacteriota</taxon>
        <taxon>Methanomada group</taxon>
        <taxon>Methanobacteria</taxon>
        <taxon>Methanobacteriales</taxon>
        <taxon>Methanobacteriaceae</taxon>
        <taxon>Methanobacterium</taxon>
    </lineage>
</organism>
<evidence type="ECO:0000256" key="5">
    <source>
        <dbReference type="ARBA" id="ARBA00022729"/>
    </source>
</evidence>
<dbReference type="Gene3D" id="2.40.128.630">
    <property type="match status" value="1"/>
</dbReference>
<feature type="domain" description="PKD" evidence="8">
    <location>
        <begin position="626"/>
        <end position="705"/>
    </location>
</feature>
<evidence type="ECO:0000256" key="3">
    <source>
        <dbReference type="ARBA" id="ARBA00004613"/>
    </source>
</evidence>
<dbReference type="InterPro" id="IPR059177">
    <property type="entry name" value="GH29D-like_dom"/>
</dbReference>
<dbReference type="SMART" id="SM00710">
    <property type="entry name" value="PbH1"/>
    <property type="match status" value="9"/>
</dbReference>
<feature type="domain" description="PKD" evidence="8">
    <location>
        <begin position="542"/>
        <end position="611"/>
    </location>
</feature>
<feature type="domain" description="PKD" evidence="8">
    <location>
        <begin position="1020"/>
        <end position="1103"/>
    </location>
</feature>
<dbReference type="InterPro" id="IPR022409">
    <property type="entry name" value="PKD/Chitinase_dom"/>
</dbReference>
<dbReference type="CDD" id="cd00146">
    <property type="entry name" value="PKD"/>
    <property type="match status" value="9"/>
</dbReference>
<feature type="domain" description="PKD" evidence="8">
    <location>
        <begin position="32"/>
        <end position="115"/>
    </location>
</feature>
<dbReference type="KEGG" id="mel:Metbo_1958"/>
<dbReference type="InterPro" id="IPR018391">
    <property type="entry name" value="PQQ_b-propeller_rpt"/>
</dbReference>
<dbReference type="InterPro" id="IPR000601">
    <property type="entry name" value="PKD_dom"/>
</dbReference>
<dbReference type="SUPFAM" id="SSF50998">
    <property type="entry name" value="Quinoprotein alcohol dehydrogenase-like"/>
    <property type="match status" value="1"/>
</dbReference>
<protein>
    <submittedName>
        <fullName evidence="9">Polymorphic outer membrane protein</fullName>
    </submittedName>
</protein>
<dbReference type="InterPro" id="IPR011050">
    <property type="entry name" value="Pectin_lyase_fold/virulence"/>
</dbReference>
<dbReference type="PANTHER" id="PTHR36842">
    <property type="entry name" value="PROTEIN TOLB HOMOLOG"/>
    <property type="match status" value="1"/>
</dbReference>
<dbReference type="Gene3D" id="2.60.40.10">
    <property type="entry name" value="Immunoglobulins"/>
    <property type="match status" value="10"/>
</dbReference>
<dbReference type="Gene3D" id="3.30.1920.20">
    <property type="match status" value="1"/>
</dbReference>
<dbReference type="Pfam" id="PF13290">
    <property type="entry name" value="CHB_HEX_C_1"/>
    <property type="match status" value="7"/>
</dbReference>
<dbReference type="EMBL" id="CP002551">
    <property type="protein sequence ID" value="ADZ10178.1"/>
    <property type="molecule type" value="Genomic_DNA"/>
</dbReference>
<evidence type="ECO:0000256" key="4">
    <source>
        <dbReference type="ARBA" id="ARBA00022525"/>
    </source>
</evidence>
<evidence type="ECO:0000256" key="1">
    <source>
        <dbReference type="ARBA" id="ARBA00004196"/>
    </source>
</evidence>
<dbReference type="SUPFAM" id="SSF49299">
    <property type="entry name" value="PKD domain"/>
    <property type="match status" value="9"/>
</dbReference>
<dbReference type="eggNOG" id="arCOG02516">
    <property type="taxonomic scope" value="Archaea"/>
</dbReference>